<sequence>MLKKLLKVHKRTTPFPKVPPKPATGAASTPSESPSALKIVHAGGFVECCYMAIPAVIILEKYPSCKLGRREVFRRPWDSVVRPEELLTLGEKFFLVPRRTVRKLRRRVKKLDGHREVSSNSFASKSCVDVCVDKLLFLLRKLLPKGKVLLRFVGIEEKDSHLEDDPGNKSLNSRPHEAKRRPRNAAAASWRPSLVAICEKK</sequence>
<dbReference type="InterPro" id="IPR025322">
    <property type="entry name" value="PADRE_dom"/>
</dbReference>
<dbReference type="Pfam" id="PF14009">
    <property type="entry name" value="PADRE"/>
    <property type="match status" value="1"/>
</dbReference>
<feature type="region of interest" description="Disordered" evidence="1">
    <location>
        <begin position="161"/>
        <end position="190"/>
    </location>
</feature>
<evidence type="ECO:0000313" key="3">
    <source>
        <dbReference type="Proteomes" id="UP000236630"/>
    </source>
</evidence>
<evidence type="ECO:0000256" key="1">
    <source>
        <dbReference type="SAM" id="MobiDB-lite"/>
    </source>
</evidence>
<evidence type="ECO:0000313" key="2">
    <source>
        <dbReference type="EMBL" id="GAY55106.1"/>
    </source>
</evidence>
<feature type="region of interest" description="Disordered" evidence="1">
    <location>
        <begin position="12"/>
        <end position="33"/>
    </location>
</feature>
<name>A0A2H5PRX4_CITUN</name>
<protein>
    <submittedName>
        <fullName evidence="2">Uncharacterized protein</fullName>
    </submittedName>
</protein>
<accession>A0A2H5PRX4</accession>
<dbReference type="Proteomes" id="UP000236630">
    <property type="component" value="Unassembled WGS sequence"/>
</dbReference>
<dbReference type="AlphaFoldDB" id="A0A2H5PRX4"/>
<keyword evidence="3" id="KW-1185">Reference proteome</keyword>
<organism evidence="2 3">
    <name type="scientific">Citrus unshiu</name>
    <name type="common">Satsuma mandarin</name>
    <name type="synonym">Citrus nobilis var. unshiu</name>
    <dbReference type="NCBI Taxonomy" id="55188"/>
    <lineage>
        <taxon>Eukaryota</taxon>
        <taxon>Viridiplantae</taxon>
        <taxon>Streptophyta</taxon>
        <taxon>Embryophyta</taxon>
        <taxon>Tracheophyta</taxon>
        <taxon>Spermatophyta</taxon>
        <taxon>Magnoliopsida</taxon>
        <taxon>eudicotyledons</taxon>
        <taxon>Gunneridae</taxon>
        <taxon>Pentapetalae</taxon>
        <taxon>rosids</taxon>
        <taxon>malvids</taxon>
        <taxon>Sapindales</taxon>
        <taxon>Rutaceae</taxon>
        <taxon>Aurantioideae</taxon>
        <taxon>Citrus</taxon>
    </lineage>
</organism>
<comment type="caution">
    <text evidence="2">The sequence shown here is derived from an EMBL/GenBank/DDBJ whole genome shotgun (WGS) entry which is preliminary data.</text>
</comment>
<dbReference type="EMBL" id="BDQV01000114">
    <property type="protein sequence ID" value="GAY55106.1"/>
    <property type="molecule type" value="Genomic_DNA"/>
</dbReference>
<gene>
    <name evidence="2" type="ORF">CUMW_161920</name>
</gene>
<reference evidence="2 3" key="1">
    <citation type="journal article" date="2017" name="Front. Genet.">
        <title>Draft sequencing of the heterozygous diploid genome of Satsuma (Citrus unshiu Marc.) using a hybrid assembly approach.</title>
        <authorList>
            <person name="Shimizu T."/>
            <person name="Tanizawa Y."/>
            <person name="Mochizuki T."/>
            <person name="Nagasaki H."/>
            <person name="Yoshioka T."/>
            <person name="Toyoda A."/>
            <person name="Fujiyama A."/>
            <person name="Kaminuma E."/>
            <person name="Nakamura Y."/>
        </authorList>
    </citation>
    <scope>NUCLEOTIDE SEQUENCE [LARGE SCALE GENOMIC DNA]</scope>
    <source>
        <strain evidence="3">cv. Miyagawa wase</strain>
    </source>
</reference>
<proteinExistence type="predicted"/>
<dbReference type="PANTHER" id="PTHR33052">
    <property type="entry name" value="DUF4228 DOMAIN PROTEIN-RELATED"/>
    <property type="match status" value="1"/>
</dbReference>